<evidence type="ECO:0000313" key="2">
    <source>
        <dbReference type="Proteomes" id="UP000239239"/>
    </source>
</evidence>
<comment type="caution">
    <text evidence="1">The sequence shown here is derived from an EMBL/GenBank/DDBJ whole genome shotgun (WGS) entry which is preliminary data.</text>
</comment>
<dbReference type="EMBL" id="PQWY01000011">
    <property type="protein sequence ID" value="PPK30717.1"/>
    <property type="molecule type" value="Genomic_DNA"/>
</dbReference>
<accession>A0A2S6EZV1</accession>
<protein>
    <submittedName>
        <fullName evidence="1">Uncharacterized protein</fullName>
    </submittedName>
</protein>
<reference evidence="1 2" key="1">
    <citation type="submission" date="2018-02" db="EMBL/GenBank/DDBJ databases">
        <title>Draft genome sequences of four Legionella pneumophila clinical strains isolated in Ontario.</title>
        <authorList>
            <person name="Fortuna A."/>
            <person name="Ramnarine R."/>
            <person name="Li A."/>
            <person name="Frantz C."/>
            <person name="Mallo G."/>
        </authorList>
    </citation>
    <scope>NUCLEOTIDE SEQUENCE [LARGE SCALE GENOMIC DNA]</scope>
    <source>
        <strain evidence="1 2">LG61</strain>
    </source>
</reference>
<name>A0A2S6EZV1_LEGPN</name>
<dbReference type="RefSeq" id="WP_027227101.1">
    <property type="nucleotide sequence ID" value="NZ_CP017601.1"/>
</dbReference>
<dbReference type="Proteomes" id="UP000239239">
    <property type="component" value="Unassembled WGS sequence"/>
</dbReference>
<proteinExistence type="predicted"/>
<dbReference type="AlphaFoldDB" id="A0A2S6EZV1"/>
<gene>
    <name evidence="1" type="ORF">C3928_08105</name>
</gene>
<sequence>MMFTLLLCLDTHDLQDLAQRLMHKKRLPYATSHAEKRLHLGLKNNGLLMYNQRFREGKRQE</sequence>
<organism evidence="1 2">
    <name type="scientific">Legionella pneumophila</name>
    <dbReference type="NCBI Taxonomy" id="446"/>
    <lineage>
        <taxon>Bacteria</taxon>
        <taxon>Pseudomonadati</taxon>
        <taxon>Pseudomonadota</taxon>
        <taxon>Gammaproteobacteria</taxon>
        <taxon>Legionellales</taxon>
        <taxon>Legionellaceae</taxon>
        <taxon>Legionella</taxon>
    </lineage>
</organism>
<evidence type="ECO:0000313" key="1">
    <source>
        <dbReference type="EMBL" id="PPK30717.1"/>
    </source>
</evidence>